<keyword evidence="3" id="KW-0732">Signal</keyword>
<feature type="chain" id="PRO_5043968147" description="GH16 domain-containing protein" evidence="3">
    <location>
        <begin position="25"/>
        <end position="545"/>
    </location>
</feature>
<sequence>MTSPFVTIRALAALLAISSSLTYAQTTTASADTTRYTSRSTLKLARRYVGQDFMNQFDFFTDDDPTQGFVNYVSKSDASSASLVDVQSDNTFIMRADSSSIATGRGRDSIRISSKDKFADGVYILDMNHMPVGCGTWPAFWTVTKDGWPVGGEIDILEGANGLPLPGSAAFEATTGLSNTSLPQIANVAALHTSQTCDLAGGTYMSGSQGIAQCSAYVSGNTGCGVRMTDPGNGTYGGPINAVGGGWYAMWRDLKNSGGVYVYFWPRTSPNVPEDVRNFNTATTNTAGWGIPAANLSVPSCTGDFNNHVIVFDLTFCGDYAGATYASTGCPGSCQNFVRNFPAAFSEAYWSVNSLRVYTTSGKPASGSGLSTGAIVGIVVGVVAALVIAGLVFWRYKTSRRRRQENQIMMADDPSAIPEGPYTFLASRKPRLGPTTLAPGRTARHLLDGETPSGSVTPAKGQPSGGGIYGQSLSGSGSGSDASIKVPDTSTFIAPHARDSSMRSSFSATAQSSPAKTPAKNSFVARAAAKEQTPTKPLGGSSWIG</sequence>
<reference evidence="5 6" key="1">
    <citation type="journal article" date="2024" name="bioRxiv">
        <title>Comparative genomics of Cryptococcus and Kwoniella reveals pathogenesis evolution and contrasting karyotype dynamics via intercentromeric recombination or chromosome fusion.</title>
        <authorList>
            <person name="Coelho M.A."/>
            <person name="David-Palma M."/>
            <person name="Shea T."/>
            <person name="Bowers K."/>
            <person name="McGinley-Smith S."/>
            <person name="Mohammad A.W."/>
            <person name="Gnirke A."/>
            <person name="Yurkov A.M."/>
            <person name="Nowrousian M."/>
            <person name="Sun S."/>
            <person name="Cuomo C.A."/>
            <person name="Heitman J."/>
        </authorList>
    </citation>
    <scope>NUCLEOTIDE SEQUENCE [LARGE SCALE GENOMIC DNA]</scope>
    <source>
        <strain evidence="5 6">CBS 13917</strain>
    </source>
</reference>
<dbReference type="KEGG" id="kne:92178729"/>
<dbReference type="PANTHER" id="PTHR10963:SF24">
    <property type="entry name" value="GLYCOSIDASE C21B10.07-RELATED"/>
    <property type="match status" value="1"/>
</dbReference>
<dbReference type="PANTHER" id="PTHR10963">
    <property type="entry name" value="GLYCOSYL HYDROLASE-RELATED"/>
    <property type="match status" value="1"/>
</dbReference>
<proteinExistence type="predicted"/>
<evidence type="ECO:0000256" key="2">
    <source>
        <dbReference type="SAM" id="Phobius"/>
    </source>
</evidence>
<evidence type="ECO:0000256" key="3">
    <source>
        <dbReference type="SAM" id="SignalP"/>
    </source>
</evidence>
<feature type="domain" description="GH16" evidence="4">
    <location>
        <begin position="51"/>
        <end position="274"/>
    </location>
</feature>
<feature type="compositionally biased region" description="Low complexity" evidence="1">
    <location>
        <begin position="470"/>
        <end position="483"/>
    </location>
</feature>
<dbReference type="PROSITE" id="PS51762">
    <property type="entry name" value="GH16_2"/>
    <property type="match status" value="1"/>
</dbReference>
<evidence type="ECO:0000313" key="5">
    <source>
        <dbReference type="EMBL" id="KAK8864224.1"/>
    </source>
</evidence>
<feature type="transmembrane region" description="Helical" evidence="2">
    <location>
        <begin position="373"/>
        <end position="394"/>
    </location>
</feature>
<comment type="caution">
    <text evidence="5">The sequence shown here is derived from an EMBL/GenBank/DDBJ whole genome shotgun (WGS) entry which is preliminary data.</text>
</comment>
<feature type="compositionally biased region" description="Polar residues" evidence="1">
    <location>
        <begin position="502"/>
        <end position="515"/>
    </location>
</feature>
<feature type="region of interest" description="Disordered" evidence="1">
    <location>
        <begin position="422"/>
        <end position="545"/>
    </location>
</feature>
<dbReference type="AlphaFoldDB" id="A0AAW0Z2F9"/>
<dbReference type="GeneID" id="92178729"/>
<dbReference type="CDD" id="cd02181">
    <property type="entry name" value="GH16_fungal_Lam16A_glucanase"/>
    <property type="match status" value="1"/>
</dbReference>
<feature type="signal peptide" evidence="3">
    <location>
        <begin position="1"/>
        <end position="24"/>
    </location>
</feature>
<evidence type="ECO:0000313" key="6">
    <source>
        <dbReference type="Proteomes" id="UP001388673"/>
    </source>
</evidence>
<dbReference type="InterPro" id="IPR013320">
    <property type="entry name" value="ConA-like_dom_sf"/>
</dbReference>
<dbReference type="SUPFAM" id="SSF49899">
    <property type="entry name" value="Concanavalin A-like lectins/glucanases"/>
    <property type="match status" value="1"/>
</dbReference>
<protein>
    <recommendedName>
        <fullName evidence="4">GH16 domain-containing protein</fullName>
    </recommendedName>
</protein>
<gene>
    <name evidence="5" type="ORF">IAR55_001470</name>
</gene>
<dbReference type="RefSeq" id="XP_066804520.1">
    <property type="nucleotide sequence ID" value="XM_066944597.1"/>
</dbReference>
<keyword evidence="2" id="KW-0812">Transmembrane</keyword>
<dbReference type="Gene3D" id="2.60.120.200">
    <property type="match status" value="1"/>
</dbReference>
<dbReference type="GO" id="GO:0009251">
    <property type="term" value="P:glucan catabolic process"/>
    <property type="evidence" value="ECO:0007669"/>
    <property type="project" value="TreeGrafter"/>
</dbReference>
<keyword evidence="6" id="KW-1185">Reference proteome</keyword>
<keyword evidence="2" id="KW-1133">Transmembrane helix</keyword>
<dbReference type="InterPro" id="IPR000757">
    <property type="entry name" value="Beta-glucanase-like"/>
</dbReference>
<evidence type="ECO:0000259" key="4">
    <source>
        <dbReference type="PROSITE" id="PS51762"/>
    </source>
</evidence>
<dbReference type="GO" id="GO:0004553">
    <property type="term" value="F:hydrolase activity, hydrolyzing O-glycosyl compounds"/>
    <property type="evidence" value="ECO:0007669"/>
    <property type="project" value="InterPro"/>
</dbReference>
<accession>A0AAW0Z2F9</accession>
<dbReference type="InterPro" id="IPR050546">
    <property type="entry name" value="Glycosyl_Hydrlase_16"/>
</dbReference>
<evidence type="ECO:0000256" key="1">
    <source>
        <dbReference type="SAM" id="MobiDB-lite"/>
    </source>
</evidence>
<keyword evidence="2" id="KW-0472">Membrane</keyword>
<dbReference type="EMBL" id="JBCAWK010000003">
    <property type="protein sequence ID" value="KAK8864224.1"/>
    <property type="molecule type" value="Genomic_DNA"/>
</dbReference>
<dbReference type="Proteomes" id="UP001388673">
    <property type="component" value="Unassembled WGS sequence"/>
</dbReference>
<dbReference type="Pfam" id="PF26113">
    <property type="entry name" value="GH16_XgeA"/>
    <property type="match status" value="1"/>
</dbReference>
<organism evidence="5 6">
    <name type="scientific">Kwoniella newhampshirensis</name>
    <dbReference type="NCBI Taxonomy" id="1651941"/>
    <lineage>
        <taxon>Eukaryota</taxon>
        <taxon>Fungi</taxon>
        <taxon>Dikarya</taxon>
        <taxon>Basidiomycota</taxon>
        <taxon>Agaricomycotina</taxon>
        <taxon>Tremellomycetes</taxon>
        <taxon>Tremellales</taxon>
        <taxon>Cryptococcaceae</taxon>
        <taxon>Kwoniella</taxon>
    </lineage>
</organism>
<name>A0AAW0Z2F9_9TREE</name>